<evidence type="ECO:0000313" key="3">
    <source>
        <dbReference type="Proteomes" id="UP001174839"/>
    </source>
</evidence>
<protein>
    <submittedName>
        <fullName evidence="2">Uncharacterized protein</fullName>
    </submittedName>
</protein>
<dbReference type="RefSeq" id="WP_289726211.1">
    <property type="nucleotide sequence ID" value="NZ_JAUDUY010000046.1"/>
</dbReference>
<feature type="non-terminal residue" evidence="2">
    <location>
        <position position="1"/>
    </location>
</feature>
<evidence type="ECO:0000313" key="2">
    <source>
        <dbReference type="EMBL" id="MDM9632854.1"/>
    </source>
</evidence>
<feature type="region of interest" description="Disordered" evidence="1">
    <location>
        <begin position="1"/>
        <end position="20"/>
    </location>
</feature>
<dbReference type="Proteomes" id="UP001174839">
    <property type="component" value="Unassembled WGS sequence"/>
</dbReference>
<name>A0ABT7WIU4_9FLAO</name>
<keyword evidence="3" id="KW-1185">Reference proteome</keyword>
<dbReference type="Gene3D" id="2.60.120.430">
    <property type="entry name" value="Galactose-binding lectin"/>
    <property type="match status" value="1"/>
</dbReference>
<feature type="non-terminal residue" evidence="2">
    <location>
        <position position="121"/>
    </location>
</feature>
<gene>
    <name evidence="2" type="ORF">QU605_15380</name>
</gene>
<comment type="caution">
    <text evidence="2">The sequence shown here is derived from an EMBL/GenBank/DDBJ whole genome shotgun (WGS) entry which is preliminary data.</text>
</comment>
<accession>A0ABT7WIU4</accession>
<dbReference type="InterPro" id="IPR008979">
    <property type="entry name" value="Galactose-bd-like_sf"/>
</dbReference>
<reference evidence="2" key="1">
    <citation type="submission" date="2023-06" db="EMBL/GenBank/DDBJ databases">
        <title>Robiginitalea aurantiacus sp. nov. and Algoriphagus sediminis sp. nov., isolated from coastal sediment.</title>
        <authorList>
            <person name="Zhou Z.Y."/>
            <person name="An J."/>
            <person name="Jia Y.W."/>
            <person name="Du Z.J."/>
        </authorList>
    </citation>
    <scope>NUCLEOTIDE SEQUENCE</scope>
    <source>
        <strain evidence="2">M39</strain>
    </source>
</reference>
<organism evidence="2 3">
    <name type="scientific">Robiginitalea aurantiaca</name>
    <dbReference type="NCBI Taxonomy" id="3056915"/>
    <lineage>
        <taxon>Bacteria</taxon>
        <taxon>Pseudomonadati</taxon>
        <taxon>Bacteroidota</taxon>
        <taxon>Flavobacteriia</taxon>
        <taxon>Flavobacteriales</taxon>
        <taxon>Flavobacteriaceae</taxon>
        <taxon>Robiginitalea</taxon>
    </lineage>
</organism>
<dbReference type="EMBL" id="JAUDUY010000046">
    <property type="protein sequence ID" value="MDM9632854.1"/>
    <property type="molecule type" value="Genomic_DNA"/>
</dbReference>
<sequence length="121" mass="12821">TPFDASNLAPGNDSGVGRNRLTDYSAATNQEKLEGTLVHFQGDNIGSWAGQPRGNELYWELEVPNGTYAVTLGLGDADSNNTDSRHSATVEGYTIIPALTPVPGEVRTATMIVEVTDGLLT</sequence>
<dbReference type="SUPFAM" id="SSF49785">
    <property type="entry name" value="Galactose-binding domain-like"/>
    <property type="match status" value="1"/>
</dbReference>
<proteinExistence type="predicted"/>
<evidence type="ECO:0000256" key="1">
    <source>
        <dbReference type="SAM" id="MobiDB-lite"/>
    </source>
</evidence>